<dbReference type="Pfam" id="PF15993">
    <property type="entry name" value="Fuseless"/>
    <property type="match status" value="1"/>
</dbReference>
<evidence type="ECO:0000313" key="1">
    <source>
        <dbReference type="EMBL" id="KZS21163.1"/>
    </source>
</evidence>
<dbReference type="PANTHER" id="PTHR35270">
    <property type="entry name" value="FUSELESS, ISOFORM A"/>
    <property type="match status" value="1"/>
</dbReference>
<comment type="caution">
    <text evidence="1">The sequence shown here is derived from an EMBL/GenBank/DDBJ whole genome shotgun (WGS) entry which is preliminary data.</text>
</comment>
<dbReference type="GO" id="GO:0042734">
    <property type="term" value="C:presynaptic membrane"/>
    <property type="evidence" value="ECO:0007669"/>
    <property type="project" value="TreeGrafter"/>
</dbReference>
<name>A0A0P5BCR9_9CRUS</name>
<protein>
    <submittedName>
        <fullName evidence="1">Fuseless</fullName>
    </submittedName>
</protein>
<dbReference type="AlphaFoldDB" id="A0A0P5BCR9"/>
<dbReference type="PANTHER" id="PTHR35270:SF2">
    <property type="entry name" value="FUSELESS, ISOFORM A"/>
    <property type="match status" value="1"/>
</dbReference>
<dbReference type="InterPro" id="IPR032751">
    <property type="entry name" value="Fuseless"/>
</dbReference>
<evidence type="ECO:0000313" key="2">
    <source>
        <dbReference type="Proteomes" id="UP000076858"/>
    </source>
</evidence>
<proteinExistence type="predicted"/>
<dbReference type="GO" id="GO:0007274">
    <property type="term" value="P:neuromuscular synaptic transmission"/>
    <property type="evidence" value="ECO:0007669"/>
    <property type="project" value="TreeGrafter"/>
</dbReference>
<accession>A0A0P5BCR9</accession>
<dbReference type="OrthoDB" id="45313at2759"/>
<dbReference type="EMBL" id="LRGB01000056">
    <property type="protein sequence ID" value="KZS21163.1"/>
    <property type="molecule type" value="Genomic_DNA"/>
</dbReference>
<sequence>MGDRSESLWVHPAAVLTDTVLSLCLVAPMVVGYWRGTWFLLDFYLYPDDMAISCWISLVAGFGILLLATWFQRYLQDYVTRQAAWLYFLLSRLYTVVLCLGCVNHWRGVWGTLDVYTGIGWTTASMSLVIGVTGLIWLHAFRNIMAPPLVIIVDDPEEYFTFPTMFRTLDSKQRHLIALDGLFSVTVVGSLVVLVWRGAFLLLDLVMFPEDVEWSAWGSTILGYSSSLFSFALQAPLAVLCSRVTGIWRIVVVDVSTAVGYVGSVNVWRGLWNLYDIYLLPEHKVWSNLLTHVAGLAILIICYCAHSILVRGVYLDGEEPGADAAALPYYYVRYFILKRRRVLAGRTVEVETSEREDDRKQKDGRVVENGWLAEEVVAMIDESPDENDHRWKASNNDKESAI</sequence>
<dbReference type="GO" id="GO:0007270">
    <property type="term" value="P:neuron-neuron synaptic transmission"/>
    <property type="evidence" value="ECO:0007669"/>
    <property type="project" value="TreeGrafter"/>
</dbReference>
<dbReference type="GO" id="GO:0070073">
    <property type="term" value="P:clustering of voltage-gated calcium channels"/>
    <property type="evidence" value="ECO:0007669"/>
    <property type="project" value="TreeGrafter"/>
</dbReference>
<gene>
    <name evidence="1" type="ORF">APZ42_011972</name>
</gene>
<reference evidence="1 2" key="1">
    <citation type="submission" date="2016-03" db="EMBL/GenBank/DDBJ databases">
        <title>EvidentialGene: Evidence-directed Construction of Genes on Genomes.</title>
        <authorList>
            <person name="Gilbert D.G."/>
            <person name="Choi J.-H."/>
            <person name="Mockaitis K."/>
            <person name="Colbourne J."/>
            <person name="Pfrender M."/>
        </authorList>
    </citation>
    <scope>NUCLEOTIDE SEQUENCE [LARGE SCALE GENOMIC DNA]</scope>
    <source>
        <strain evidence="1 2">Xinb3</strain>
        <tissue evidence="1">Complete organism</tissue>
    </source>
</reference>
<organism evidence="1 2">
    <name type="scientific">Daphnia magna</name>
    <dbReference type="NCBI Taxonomy" id="35525"/>
    <lineage>
        <taxon>Eukaryota</taxon>
        <taxon>Metazoa</taxon>
        <taxon>Ecdysozoa</taxon>
        <taxon>Arthropoda</taxon>
        <taxon>Crustacea</taxon>
        <taxon>Branchiopoda</taxon>
        <taxon>Diplostraca</taxon>
        <taxon>Cladocera</taxon>
        <taxon>Anomopoda</taxon>
        <taxon>Daphniidae</taxon>
        <taxon>Daphnia</taxon>
    </lineage>
</organism>
<keyword evidence="2" id="KW-1185">Reference proteome</keyword>
<dbReference type="Proteomes" id="UP000076858">
    <property type="component" value="Unassembled WGS sequence"/>
</dbReference>